<dbReference type="PANTHER" id="PTHR33375">
    <property type="entry name" value="CHROMOSOME-PARTITIONING PROTEIN PARB-RELATED"/>
    <property type="match status" value="1"/>
</dbReference>
<evidence type="ECO:0000259" key="1">
    <source>
        <dbReference type="SMART" id="SM00470"/>
    </source>
</evidence>
<feature type="domain" description="ParB-like N-terminal" evidence="1">
    <location>
        <begin position="1"/>
        <end position="88"/>
    </location>
</feature>
<evidence type="ECO:0000313" key="3">
    <source>
        <dbReference type="Proteomes" id="UP000000602"/>
    </source>
</evidence>
<dbReference type="STRING" id="177439.DP1888"/>
<dbReference type="Proteomes" id="UP000000602">
    <property type="component" value="Chromosome"/>
</dbReference>
<reference evidence="3" key="1">
    <citation type="journal article" date="2004" name="Environ. Microbiol.">
        <title>The genome of Desulfotalea psychrophila, a sulfate-reducing bacterium from permanently cold Arctic sediments.</title>
        <authorList>
            <person name="Rabus R."/>
            <person name="Ruepp A."/>
            <person name="Frickey T."/>
            <person name="Rattei T."/>
            <person name="Fartmann B."/>
            <person name="Stark M."/>
            <person name="Bauer M."/>
            <person name="Zibat A."/>
            <person name="Lombardot T."/>
            <person name="Becker I."/>
            <person name="Amann J."/>
            <person name="Gellner K."/>
            <person name="Teeling H."/>
            <person name="Leuschner W.D."/>
            <person name="Gloeckner F.-O."/>
            <person name="Lupas A.N."/>
            <person name="Amann R."/>
            <person name="Klenk H.-P."/>
        </authorList>
    </citation>
    <scope>NUCLEOTIDE SEQUENCE [LARGE SCALE GENOMIC DNA]</scope>
    <source>
        <strain evidence="3">DSM 12343 / LSv54</strain>
    </source>
</reference>
<dbReference type="HOGENOM" id="CLU_150097_0_0_7"/>
<dbReference type="GO" id="GO:0007059">
    <property type="term" value="P:chromosome segregation"/>
    <property type="evidence" value="ECO:0007669"/>
    <property type="project" value="TreeGrafter"/>
</dbReference>
<dbReference type="OrthoDB" id="9800801at2"/>
<dbReference type="SMART" id="SM00470">
    <property type="entry name" value="ParB"/>
    <property type="match status" value="1"/>
</dbReference>
<protein>
    <recommendedName>
        <fullName evidence="1">ParB-like N-terminal domain-containing protein</fullName>
    </recommendedName>
</protein>
<accession>Q6AM08</accession>
<dbReference type="AlphaFoldDB" id="Q6AM08"/>
<dbReference type="SUPFAM" id="SSF110849">
    <property type="entry name" value="ParB/Sulfiredoxin"/>
    <property type="match status" value="1"/>
</dbReference>
<dbReference type="GO" id="GO:0045881">
    <property type="term" value="P:positive regulation of sporulation resulting in formation of a cellular spore"/>
    <property type="evidence" value="ECO:0007669"/>
    <property type="project" value="TreeGrafter"/>
</dbReference>
<dbReference type="RefSeq" id="WP_011189129.1">
    <property type="nucleotide sequence ID" value="NC_006138.1"/>
</dbReference>
<keyword evidence="3" id="KW-1185">Reference proteome</keyword>
<dbReference type="Gene3D" id="3.90.1530.10">
    <property type="entry name" value="Conserved hypothetical protein from pyrococcus furiosus pfu- 392566-001, ParB domain"/>
    <property type="match status" value="1"/>
</dbReference>
<gene>
    <name evidence="2" type="ordered locus">DP1888</name>
</gene>
<dbReference type="KEGG" id="dps:DP1888"/>
<sequence length="135" mass="15565">MKLKIEEIIVDPAARIRQGTGDLAPLKNSIAKVGLLHPIVVDENHRLISGFRRYTACQELKLEEIEVAVINCADNKHLLLDIELAENLGRENFSEEELQIATRRREDIILELRGNWWQRFSSWLKSCFLSSPTKK</sequence>
<dbReference type="eggNOG" id="COG1475">
    <property type="taxonomic scope" value="Bacteria"/>
</dbReference>
<dbReference type="EMBL" id="CR522870">
    <property type="protein sequence ID" value="CAG36617.1"/>
    <property type="molecule type" value="Genomic_DNA"/>
</dbReference>
<dbReference type="InterPro" id="IPR003115">
    <property type="entry name" value="ParB_N"/>
</dbReference>
<proteinExistence type="predicted"/>
<dbReference type="InterPro" id="IPR036086">
    <property type="entry name" value="ParB/Sulfiredoxin_sf"/>
</dbReference>
<dbReference type="InterPro" id="IPR050336">
    <property type="entry name" value="Chromosome_partition/occlusion"/>
</dbReference>
<dbReference type="Pfam" id="PF02195">
    <property type="entry name" value="ParB_N"/>
    <property type="match status" value="1"/>
</dbReference>
<dbReference type="GO" id="GO:0005694">
    <property type="term" value="C:chromosome"/>
    <property type="evidence" value="ECO:0007669"/>
    <property type="project" value="TreeGrafter"/>
</dbReference>
<dbReference type="PANTHER" id="PTHR33375:SF1">
    <property type="entry name" value="CHROMOSOME-PARTITIONING PROTEIN PARB-RELATED"/>
    <property type="match status" value="1"/>
</dbReference>
<evidence type="ECO:0000313" key="2">
    <source>
        <dbReference type="EMBL" id="CAG36617.1"/>
    </source>
</evidence>
<organism evidence="2 3">
    <name type="scientific">Desulfotalea psychrophila (strain LSv54 / DSM 12343)</name>
    <dbReference type="NCBI Taxonomy" id="177439"/>
    <lineage>
        <taxon>Bacteria</taxon>
        <taxon>Pseudomonadati</taxon>
        <taxon>Thermodesulfobacteriota</taxon>
        <taxon>Desulfobulbia</taxon>
        <taxon>Desulfobulbales</taxon>
        <taxon>Desulfocapsaceae</taxon>
        <taxon>Desulfotalea</taxon>
    </lineage>
</organism>
<name>Q6AM08_DESPS</name>